<dbReference type="PANTHER" id="PTHR46791">
    <property type="entry name" value="EXPRESSED PROTEIN"/>
    <property type="match status" value="1"/>
</dbReference>
<keyword evidence="3" id="KW-1185">Reference proteome</keyword>
<name>A0A6J8CLF0_MYTCO</name>
<dbReference type="EMBL" id="CACVKT020005595">
    <property type="protein sequence ID" value="CAC5395884.1"/>
    <property type="molecule type" value="Genomic_DNA"/>
</dbReference>
<reference evidence="2 3" key="1">
    <citation type="submission" date="2020-06" db="EMBL/GenBank/DDBJ databases">
        <authorList>
            <person name="Li R."/>
            <person name="Bekaert M."/>
        </authorList>
    </citation>
    <scope>NUCLEOTIDE SEQUENCE [LARGE SCALE GENOMIC DNA]</scope>
    <source>
        <strain evidence="3">wild</strain>
    </source>
</reference>
<organism evidence="2 3">
    <name type="scientific">Mytilus coruscus</name>
    <name type="common">Sea mussel</name>
    <dbReference type="NCBI Taxonomy" id="42192"/>
    <lineage>
        <taxon>Eukaryota</taxon>
        <taxon>Metazoa</taxon>
        <taxon>Spiralia</taxon>
        <taxon>Lophotrochozoa</taxon>
        <taxon>Mollusca</taxon>
        <taxon>Bivalvia</taxon>
        <taxon>Autobranchia</taxon>
        <taxon>Pteriomorphia</taxon>
        <taxon>Mytilida</taxon>
        <taxon>Mytiloidea</taxon>
        <taxon>Mytilidae</taxon>
        <taxon>Mytilinae</taxon>
        <taxon>Mytilus</taxon>
    </lineage>
</organism>
<gene>
    <name evidence="2" type="ORF">MCOR_30506</name>
</gene>
<sequence length="401" mass="46656">MATRRGDRERFLDRFKEMVNYCSRISTSDTMDDDTSENVRERLQLLRRDIERASGGLISNEECAEFIPLLDDIEKEVSAMFAACRSEKDQYRSERVAADGNGHFKFSISKEQLEYLVKYGFTASMMSNVLRISESTVRQRLREFGLSVRKTTHITDIELDQSITEVIGTNRHIGPNSVRVRLAQKKIFVSRERVRTACARVDRSRWMFLTIVREKKYKTSYLQGCWTKFPVASGWKPQVDKATTKYGIPSRVRVDKGIVNNDVCIFMEDLRGNGRGSAIRDKSSHNQRIERLWVDVWENVSNEYYDLFTYMEHNNILDITKEVHMLCFLFVFIPRLNESLVMFNYQYNNHPISTESHKTPSQLFITGVLTKFNSGNKPIKEVVENAGNHDQFQNSLPPEDY</sequence>
<dbReference type="OrthoDB" id="6148959at2759"/>
<dbReference type="InterPro" id="IPR058913">
    <property type="entry name" value="Integrase_dom_put"/>
</dbReference>
<evidence type="ECO:0000313" key="2">
    <source>
        <dbReference type="EMBL" id="CAC5395884.1"/>
    </source>
</evidence>
<proteinExistence type="predicted"/>
<evidence type="ECO:0000259" key="1">
    <source>
        <dbReference type="Pfam" id="PF24764"/>
    </source>
</evidence>
<evidence type="ECO:0000313" key="3">
    <source>
        <dbReference type="Proteomes" id="UP000507470"/>
    </source>
</evidence>
<dbReference type="Pfam" id="PF24764">
    <property type="entry name" value="rva_4"/>
    <property type="match status" value="1"/>
</dbReference>
<dbReference type="PANTHER" id="PTHR46791:SF5">
    <property type="entry name" value="CLR5 DOMAIN-CONTAINING PROTEIN-RELATED"/>
    <property type="match status" value="1"/>
</dbReference>
<protein>
    <recommendedName>
        <fullName evidence="1">Integrase core domain-containing protein</fullName>
    </recommendedName>
</protein>
<accession>A0A6J8CLF0</accession>
<dbReference type="AlphaFoldDB" id="A0A6J8CLF0"/>
<feature type="domain" description="Integrase core" evidence="1">
    <location>
        <begin position="238"/>
        <end position="374"/>
    </location>
</feature>
<dbReference type="Proteomes" id="UP000507470">
    <property type="component" value="Unassembled WGS sequence"/>
</dbReference>